<keyword evidence="1" id="KW-0472">Membrane</keyword>
<dbReference type="RefSeq" id="YP_009225633.1">
    <property type="nucleotide sequence ID" value="NC_029094.1"/>
</dbReference>
<name>A0A0H4J2C9_9CAUD</name>
<keyword evidence="1" id="KW-0812">Transmembrane</keyword>
<keyword evidence="3" id="KW-1185">Reference proteome</keyword>
<keyword evidence="1" id="KW-1133">Transmembrane helix</keyword>
<protein>
    <recommendedName>
        <fullName evidence="4">TM2 domain-containing protein</fullName>
    </recommendedName>
</protein>
<dbReference type="EMBL" id="KR534323">
    <property type="protein sequence ID" value="AKO61100.1"/>
    <property type="molecule type" value="Genomic_DNA"/>
</dbReference>
<sequence>MNKDELNLTTKQMVYYHSKKRSKPLAYILGAFLGGFGVHGFYIGGETGNMLGGITLLALIGSFIDPMLFTGHMLMVFSGVVWTHFVVDSRNKEFMEEARTFFDGE</sequence>
<evidence type="ECO:0008006" key="4">
    <source>
        <dbReference type="Google" id="ProtNLM"/>
    </source>
</evidence>
<dbReference type="KEGG" id="vg:26796694"/>
<feature type="transmembrane region" description="Helical" evidence="1">
    <location>
        <begin position="25"/>
        <end position="44"/>
    </location>
</feature>
<dbReference type="Proteomes" id="UP000202763">
    <property type="component" value="Segment"/>
</dbReference>
<dbReference type="GeneID" id="26796694"/>
<evidence type="ECO:0000313" key="2">
    <source>
        <dbReference type="EMBL" id="AKO61100.1"/>
    </source>
</evidence>
<organism evidence="2 3">
    <name type="scientific">Pseudoalteromonas phage H101</name>
    <dbReference type="NCBI Taxonomy" id="1654919"/>
    <lineage>
        <taxon>Viruses</taxon>
        <taxon>Duplodnaviria</taxon>
        <taxon>Heunggongvirae</taxon>
        <taxon>Uroviricota</taxon>
        <taxon>Caudoviricetes</taxon>
        <taxon>Shandongvirus</taxon>
        <taxon>Shandongvirus H101</taxon>
    </lineage>
</organism>
<evidence type="ECO:0000313" key="3">
    <source>
        <dbReference type="Proteomes" id="UP000202763"/>
    </source>
</evidence>
<proteinExistence type="predicted"/>
<reference evidence="2 3" key="1">
    <citation type="submission" date="2015-05" db="EMBL/GenBank/DDBJ databases">
        <authorList>
            <person name="Wang D.B."/>
            <person name="Wang M."/>
        </authorList>
    </citation>
    <scope>NUCLEOTIDE SEQUENCE [LARGE SCALE GENOMIC DNA]</scope>
</reference>
<accession>A0A0H4J2C9</accession>
<evidence type="ECO:0000256" key="1">
    <source>
        <dbReference type="SAM" id="Phobius"/>
    </source>
</evidence>